<dbReference type="Gene3D" id="1.10.238.10">
    <property type="entry name" value="EF-hand"/>
    <property type="match status" value="1"/>
</dbReference>
<dbReference type="InterPro" id="IPR018247">
    <property type="entry name" value="EF_Hand_1_Ca_BS"/>
</dbReference>
<reference evidence="2 3" key="1">
    <citation type="submission" date="2019-05" db="EMBL/GenBank/DDBJ databases">
        <authorList>
            <consortium name="Science for Life Laboratories"/>
        </authorList>
    </citation>
    <scope>NUCLEOTIDE SEQUENCE [LARGE SCALE GENOMIC DNA]</scope>
    <source>
        <strain evidence="2">Soil9</strain>
    </source>
</reference>
<dbReference type="InterPro" id="IPR002048">
    <property type="entry name" value="EF_hand_dom"/>
</dbReference>
<proteinExistence type="predicted"/>
<dbReference type="RefSeq" id="WP_162670566.1">
    <property type="nucleotide sequence ID" value="NZ_LR593886.1"/>
</dbReference>
<accession>A0A6P2D5S7</accession>
<dbReference type="SMART" id="SM00054">
    <property type="entry name" value="EFh"/>
    <property type="match status" value="2"/>
</dbReference>
<dbReference type="KEGG" id="gms:SOIL9_14570"/>
<dbReference type="Proteomes" id="UP000464178">
    <property type="component" value="Chromosome"/>
</dbReference>
<evidence type="ECO:0000259" key="1">
    <source>
        <dbReference type="PROSITE" id="PS50222"/>
    </source>
</evidence>
<feature type="domain" description="EF-hand" evidence="1">
    <location>
        <begin position="21"/>
        <end position="56"/>
    </location>
</feature>
<protein>
    <recommendedName>
        <fullName evidence="1">EF-hand domain-containing protein</fullName>
    </recommendedName>
</protein>
<dbReference type="AlphaFoldDB" id="A0A6P2D5S7"/>
<dbReference type="EMBL" id="LR593886">
    <property type="protein sequence ID" value="VTR96257.1"/>
    <property type="molecule type" value="Genomic_DNA"/>
</dbReference>
<dbReference type="GO" id="GO:0016301">
    <property type="term" value="F:kinase activity"/>
    <property type="evidence" value="ECO:0007669"/>
    <property type="project" value="UniProtKB-KW"/>
</dbReference>
<dbReference type="SUPFAM" id="SSF47473">
    <property type="entry name" value="EF-hand"/>
    <property type="match status" value="1"/>
</dbReference>
<gene>
    <name evidence="2" type="ORF">SOIL9_14570</name>
</gene>
<dbReference type="CDD" id="cd00051">
    <property type="entry name" value="EFh"/>
    <property type="match status" value="1"/>
</dbReference>
<dbReference type="Pfam" id="PF13499">
    <property type="entry name" value="EF-hand_7"/>
    <property type="match status" value="1"/>
</dbReference>
<name>A0A6P2D5S7_9BACT</name>
<dbReference type="GO" id="GO:0005509">
    <property type="term" value="F:calcium ion binding"/>
    <property type="evidence" value="ECO:0007669"/>
    <property type="project" value="InterPro"/>
</dbReference>
<keyword evidence="3" id="KW-1185">Reference proteome</keyword>
<dbReference type="InterPro" id="IPR011992">
    <property type="entry name" value="EF-hand-dom_pair"/>
</dbReference>
<dbReference type="PRINTS" id="PR01697">
    <property type="entry name" value="PARVALBUMIN"/>
</dbReference>
<evidence type="ECO:0000313" key="3">
    <source>
        <dbReference type="Proteomes" id="UP000464178"/>
    </source>
</evidence>
<keyword evidence="2" id="KW-0418">Kinase</keyword>
<keyword evidence="2" id="KW-0808">Transferase</keyword>
<dbReference type="PROSITE" id="PS50222">
    <property type="entry name" value="EF_HAND_2"/>
    <property type="match status" value="1"/>
</dbReference>
<sequence length="94" mass="10242">MASEQQKQEIDDKVTTLVRGRFGGDYRAAFVHYDADASGAIDKDELKALLSDAGIGSALTRWAWANGIMGEVDRDGDGAISWTEFEAVFRANKS</sequence>
<evidence type="ECO:0000313" key="2">
    <source>
        <dbReference type="EMBL" id="VTR96257.1"/>
    </source>
</evidence>
<organism evidence="2 3">
    <name type="scientific">Gemmata massiliana</name>
    <dbReference type="NCBI Taxonomy" id="1210884"/>
    <lineage>
        <taxon>Bacteria</taxon>
        <taxon>Pseudomonadati</taxon>
        <taxon>Planctomycetota</taxon>
        <taxon>Planctomycetia</taxon>
        <taxon>Gemmatales</taxon>
        <taxon>Gemmataceae</taxon>
        <taxon>Gemmata</taxon>
    </lineage>
</organism>
<dbReference type="PROSITE" id="PS00018">
    <property type="entry name" value="EF_HAND_1"/>
    <property type="match status" value="2"/>
</dbReference>